<dbReference type="EC" id="5.1.99.6" evidence="19"/>
<feature type="binding site" evidence="17">
    <location>
        <begin position="390"/>
        <end position="394"/>
    </location>
    <ligand>
        <name>AMP</name>
        <dbReference type="ChEBI" id="CHEBI:456215"/>
    </ligand>
</feature>
<feature type="binding site" evidence="18">
    <location>
        <position position="150"/>
    </location>
    <ligand>
        <name>K(+)</name>
        <dbReference type="ChEBI" id="CHEBI:29103"/>
    </ligand>
</feature>
<feature type="binding site" evidence="18">
    <location>
        <begin position="52"/>
        <end position="56"/>
    </location>
    <ligand>
        <name>(6S)-NADPHX</name>
        <dbReference type="ChEBI" id="CHEBI:64076"/>
    </ligand>
</feature>
<dbReference type="SUPFAM" id="SSF64153">
    <property type="entry name" value="YjeF N-terminal domain-like"/>
    <property type="match status" value="1"/>
</dbReference>
<proteinExistence type="inferred from homology"/>
<evidence type="ECO:0000256" key="14">
    <source>
        <dbReference type="ARBA" id="ARBA00025153"/>
    </source>
</evidence>
<dbReference type="InterPro" id="IPR004443">
    <property type="entry name" value="YjeF_N_dom"/>
</dbReference>
<feature type="binding site" evidence="18">
    <location>
        <position position="53"/>
    </location>
    <ligand>
        <name>K(+)</name>
        <dbReference type="ChEBI" id="CHEBI:29103"/>
    </ligand>
</feature>
<keyword evidence="12 17" id="KW-0456">Lyase</keyword>
<evidence type="ECO:0000256" key="3">
    <source>
        <dbReference type="ARBA" id="ARBA00006001"/>
    </source>
</evidence>
<keyword evidence="13" id="KW-0511">Multifunctional enzyme</keyword>
<evidence type="ECO:0000256" key="7">
    <source>
        <dbReference type="ARBA" id="ARBA00022840"/>
    </source>
</evidence>
<evidence type="ECO:0000256" key="12">
    <source>
        <dbReference type="ARBA" id="ARBA00023239"/>
    </source>
</evidence>
<comment type="subunit">
    <text evidence="17">Homotetramer.</text>
</comment>
<feature type="domain" description="YjeF C-terminal" evidence="20">
    <location>
        <begin position="209"/>
        <end position="480"/>
    </location>
</feature>
<feature type="binding site" evidence="18">
    <location>
        <position position="114"/>
    </location>
    <ligand>
        <name>K(+)</name>
        <dbReference type="ChEBI" id="CHEBI:29103"/>
    </ligand>
</feature>
<name>A0A163CF00_9NEIS</name>
<gene>
    <name evidence="17" type="primary">nnrD</name>
    <name evidence="18" type="synonym">nnrE</name>
    <name evidence="22" type="ORF">AVW16_00550</name>
</gene>
<dbReference type="InterPro" id="IPR029056">
    <property type="entry name" value="Ribokinase-like"/>
</dbReference>
<feature type="binding site" evidence="17">
    <location>
        <position position="353"/>
    </location>
    <ligand>
        <name>(6S)-NADPHX</name>
        <dbReference type="ChEBI" id="CHEBI:64076"/>
    </ligand>
</feature>
<comment type="similarity">
    <text evidence="4 19">In the C-terminal section; belongs to the NnrD/CARKD family.</text>
</comment>
<comment type="cofactor">
    <cofactor evidence="18 19">
        <name>K(+)</name>
        <dbReference type="ChEBI" id="CHEBI:29103"/>
    </cofactor>
    <text evidence="18 19">Binds 1 potassium ion per subunit.</text>
</comment>
<evidence type="ECO:0000256" key="6">
    <source>
        <dbReference type="ARBA" id="ARBA00022741"/>
    </source>
</evidence>
<evidence type="ECO:0000256" key="16">
    <source>
        <dbReference type="ARBA" id="ARBA00049209"/>
    </source>
</evidence>
<dbReference type="HAMAP" id="MF_01966">
    <property type="entry name" value="NADHX_epimerase"/>
    <property type="match status" value="1"/>
</dbReference>
<dbReference type="PANTHER" id="PTHR12592">
    <property type="entry name" value="ATP-DEPENDENT (S)-NAD(P)H-HYDRATE DEHYDRATASE FAMILY MEMBER"/>
    <property type="match status" value="1"/>
</dbReference>
<feature type="binding site" evidence="17">
    <location>
        <position position="300"/>
    </location>
    <ligand>
        <name>(6S)-NADPHX</name>
        <dbReference type="ChEBI" id="CHEBI:64076"/>
    </ligand>
</feature>
<feature type="binding site" evidence="17">
    <location>
        <position position="420"/>
    </location>
    <ligand>
        <name>(6S)-NADPHX</name>
        <dbReference type="ChEBI" id="CHEBI:64076"/>
    </ligand>
</feature>
<dbReference type="InterPro" id="IPR036652">
    <property type="entry name" value="YjeF_N_dom_sf"/>
</dbReference>
<dbReference type="NCBIfam" id="TIGR00196">
    <property type="entry name" value="yjeF_cterm"/>
    <property type="match status" value="1"/>
</dbReference>
<dbReference type="Gene3D" id="3.40.50.10260">
    <property type="entry name" value="YjeF N-terminal domain"/>
    <property type="match status" value="1"/>
</dbReference>
<feature type="domain" description="YjeF N-terminal" evidence="21">
    <location>
        <begin position="10"/>
        <end position="204"/>
    </location>
</feature>
<evidence type="ECO:0000313" key="22">
    <source>
        <dbReference type="EMBL" id="KZE31707.1"/>
    </source>
</evidence>
<evidence type="ECO:0000256" key="19">
    <source>
        <dbReference type="PIRNR" id="PIRNR017184"/>
    </source>
</evidence>
<evidence type="ECO:0000256" key="15">
    <source>
        <dbReference type="ARBA" id="ARBA00048238"/>
    </source>
</evidence>
<evidence type="ECO:0000256" key="9">
    <source>
        <dbReference type="ARBA" id="ARBA00022958"/>
    </source>
</evidence>
<dbReference type="GO" id="GO:0052855">
    <property type="term" value="F:ADP-dependent NAD(P)H-hydrate dehydratase activity"/>
    <property type="evidence" value="ECO:0007669"/>
    <property type="project" value="UniProtKB-UniRule"/>
</dbReference>
<comment type="cofactor">
    <cofactor evidence="17">
        <name>Mg(2+)</name>
        <dbReference type="ChEBI" id="CHEBI:18420"/>
    </cofactor>
</comment>
<dbReference type="PROSITE" id="PS01050">
    <property type="entry name" value="YJEF_C_2"/>
    <property type="match status" value="1"/>
</dbReference>
<accession>A0A163CF00</accession>
<evidence type="ECO:0000259" key="21">
    <source>
        <dbReference type="PROSITE" id="PS51385"/>
    </source>
</evidence>
<dbReference type="STRING" id="1452487.AVW16_00550"/>
<dbReference type="GO" id="GO:0046496">
    <property type="term" value="P:nicotinamide nucleotide metabolic process"/>
    <property type="evidence" value="ECO:0007669"/>
    <property type="project" value="UniProtKB-UniRule"/>
</dbReference>
<feature type="binding site" evidence="17">
    <location>
        <position position="419"/>
    </location>
    <ligand>
        <name>AMP</name>
        <dbReference type="ChEBI" id="CHEBI:456215"/>
    </ligand>
</feature>
<feature type="binding site" evidence="17">
    <location>
        <position position="244"/>
    </location>
    <ligand>
        <name>(6S)-NADPHX</name>
        <dbReference type="ChEBI" id="CHEBI:64076"/>
    </ligand>
</feature>
<evidence type="ECO:0000256" key="11">
    <source>
        <dbReference type="ARBA" id="ARBA00023235"/>
    </source>
</evidence>
<dbReference type="HAMAP" id="MF_01965">
    <property type="entry name" value="NADHX_dehydratase"/>
    <property type="match status" value="1"/>
</dbReference>
<evidence type="ECO:0000256" key="8">
    <source>
        <dbReference type="ARBA" id="ARBA00022857"/>
    </source>
</evidence>
<evidence type="ECO:0000259" key="20">
    <source>
        <dbReference type="PROSITE" id="PS51383"/>
    </source>
</evidence>
<feature type="binding site" evidence="18">
    <location>
        <begin position="118"/>
        <end position="124"/>
    </location>
    <ligand>
        <name>(6S)-NADPHX</name>
        <dbReference type="ChEBI" id="CHEBI:64076"/>
    </ligand>
</feature>
<comment type="catalytic activity">
    <reaction evidence="16 17 19">
        <text>(6S)-NADPHX + ADP = AMP + phosphate + NADPH + H(+)</text>
        <dbReference type="Rhea" id="RHEA:32235"/>
        <dbReference type="ChEBI" id="CHEBI:15378"/>
        <dbReference type="ChEBI" id="CHEBI:43474"/>
        <dbReference type="ChEBI" id="CHEBI:57783"/>
        <dbReference type="ChEBI" id="CHEBI:64076"/>
        <dbReference type="ChEBI" id="CHEBI:456215"/>
        <dbReference type="ChEBI" id="CHEBI:456216"/>
        <dbReference type="EC" id="4.2.1.136"/>
    </reaction>
</comment>
<keyword evidence="8 17" id="KW-0521">NADP</keyword>
<comment type="caution">
    <text evidence="22">The sequence shown here is derived from an EMBL/GenBank/DDBJ whole genome shotgun (WGS) entry which is preliminary data.</text>
</comment>
<organism evidence="22 23">
    <name type="scientific">Crenobacter luteus</name>
    <dbReference type="NCBI Taxonomy" id="1452487"/>
    <lineage>
        <taxon>Bacteria</taxon>
        <taxon>Pseudomonadati</taxon>
        <taxon>Pseudomonadota</taxon>
        <taxon>Betaproteobacteria</taxon>
        <taxon>Neisseriales</taxon>
        <taxon>Neisseriaceae</taxon>
        <taxon>Crenobacter</taxon>
    </lineage>
</organism>
<comment type="catalytic activity">
    <reaction evidence="2 18 19">
        <text>(6R)-NADPHX = (6S)-NADPHX</text>
        <dbReference type="Rhea" id="RHEA:32227"/>
        <dbReference type="ChEBI" id="CHEBI:64076"/>
        <dbReference type="ChEBI" id="CHEBI:64077"/>
        <dbReference type="EC" id="5.1.99.6"/>
    </reaction>
</comment>
<keyword evidence="11 18" id="KW-0413">Isomerase</keyword>
<evidence type="ECO:0000256" key="2">
    <source>
        <dbReference type="ARBA" id="ARBA00000909"/>
    </source>
</evidence>
<reference evidence="23" key="1">
    <citation type="submission" date="2016-01" db="EMBL/GenBank/DDBJ databases">
        <title>Draft genome of Chromobacterium sp. F49.</title>
        <authorList>
            <person name="Hong K.W."/>
        </authorList>
    </citation>
    <scope>NUCLEOTIDE SEQUENCE [LARGE SCALE GENOMIC DNA]</scope>
    <source>
        <strain evidence="23">CN10</strain>
    </source>
</reference>
<keyword evidence="6 17" id="KW-0547">Nucleotide-binding</keyword>
<comment type="similarity">
    <text evidence="3 19">In the N-terminal section; belongs to the NnrE/AIBP family.</text>
</comment>
<dbReference type="GO" id="GO:0110051">
    <property type="term" value="P:metabolite repair"/>
    <property type="evidence" value="ECO:0007669"/>
    <property type="project" value="TreeGrafter"/>
</dbReference>
<comment type="similarity">
    <text evidence="17">Belongs to the NnrD/CARKD family.</text>
</comment>
<dbReference type="Proteomes" id="UP000076625">
    <property type="component" value="Unassembled WGS sequence"/>
</dbReference>
<evidence type="ECO:0000256" key="10">
    <source>
        <dbReference type="ARBA" id="ARBA00023027"/>
    </source>
</evidence>
<evidence type="ECO:0000313" key="23">
    <source>
        <dbReference type="Proteomes" id="UP000076625"/>
    </source>
</evidence>
<dbReference type="InterPro" id="IPR030677">
    <property type="entry name" value="Nnr"/>
</dbReference>
<sequence>MNAFHTLATLRAIEARAEAAGVDLMARAARASADWLIAKGARRVLVAAGPGNNGGDALWAACLLDDAGVDVAVWLPMQPAGPTGRAALAALAERGVGVARGADMPRGACDWIVDGLFGIGLARPLAAPWDGVVAALNAHGAPILALDTPSGLDAMTGRATGPVVRAAATLTFLAPKVGLVSGAGVDLAGDVTLAALDVPSDWWPAPAGGLTAPRPGVLARPRDSHKGRFGAVCVVGGASGMLGAALLAGRAALAAGAGKVHVCPIDARLPVDPFAPELMIHELDDEARLPACDVLALGPGLGLGGAARALIDALIGVDKPLLLDADALNLVAADAGLGQRLAARVLPTVLTPHPREAARLLACDTAAVQADRVAAAQTLAERYRAVVVLKGAGSVIAAPGAPFLVNGTGGPALAVAGQGDVLSGAIAALLAQGLAARDAAALAVHAHGTAGDDYARDAGGPLGLTSAALLPRLSRMLNRYA</sequence>
<comment type="catalytic activity">
    <reaction evidence="1 18 19">
        <text>(6R)-NADHX = (6S)-NADHX</text>
        <dbReference type="Rhea" id="RHEA:32215"/>
        <dbReference type="ChEBI" id="CHEBI:64074"/>
        <dbReference type="ChEBI" id="CHEBI:64075"/>
        <dbReference type="EC" id="5.1.99.6"/>
    </reaction>
</comment>
<dbReference type="PANTHER" id="PTHR12592:SF0">
    <property type="entry name" value="ATP-DEPENDENT (S)-NAD(P)H-HYDRATE DEHYDRATASE"/>
    <property type="match status" value="1"/>
</dbReference>
<dbReference type="SUPFAM" id="SSF53613">
    <property type="entry name" value="Ribokinase-like"/>
    <property type="match status" value="1"/>
</dbReference>
<keyword evidence="7 17" id="KW-0067">ATP-binding</keyword>
<evidence type="ECO:0000256" key="17">
    <source>
        <dbReference type="HAMAP-Rule" id="MF_01965"/>
    </source>
</evidence>
<keyword evidence="23" id="KW-1185">Reference proteome</keyword>
<dbReference type="Pfam" id="PF03853">
    <property type="entry name" value="YjeF_N"/>
    <property type="match status" value="1"/>
</dbReference>
<evidence type="ECO:0000256" key="1">
    <source>
        <dbReference type="ARBA" id="ARBA00000013"/>
    </source>
</evidence>
<protein>
    <recommendedName>
        <fullName evidence="19">Bifunctional NAD(P)H-hydrate repair enzyme</fullName>
    </recommendedName>
    <alternativeName>
        <fullName evidence="19">Nicotinamide nucleotide repair protein</fullName>
    </alternativeName>
    <domain>
        <recommendedName>
            <fullName evidence="19">ADP-dependent (S)-NAD(P)H-hydrate dehydratase</fullName>
            <ecNumber evidence="19">4.2.1.136</ecNumber>
        </recommendedName>
        <alternativeName>
            <fullName evidence="19">ADP-dependent NAD(P)HX dehydratase</fullName>
        </alternativeName>
    </domain>
    <domain>
        <recommendedName>
            <fullName evidence="19">NAD(P)H-hydrate epimerase</fullName>
            <ecNumber evidence="19">5.1.99.6</ecNumber>
        </recommendedName>
    </domain>
</protein>
<comment type="similarity">
    <text evidence="18">Belongs to the NnrE/AIBP family.</text>
</comment>
<dbReference type="EC" id="4.2.1.136" evidence="19"/>
<dbReference type="PROSITE" id="PS51383">
    <property type="entry name" value="YJEF_C_3"/>
    <property type="match status" value="1"/>
</dbReference>
<evidence type="ECO:0000256" key="5">
    <source>
        <dbReference type="ARBA" id="ARBA00022723"/>
    </source>
</evidence>
<feature type="binding site" evidence="18">
    <location>
        <position position="147"/>
    </location>
    <ligand>
        <name>(6S)-NADPHX</name>
        <dbReference type="ChEBI" id="CHEBI:64076"/>
    </ligand>
</feature>
<dbReference type="PROSITE" id="PS51385">
    <property type="entry name" value="YJEF_N"/>
    <property type="match status" value="1"/>
</dbReference>
<evidence type="ECO:0000256" key="18">
    <source>
        <dbReference type="HAMAP-Rule" id="MF_01966"/>
    </source>
</evidence>
<comment type="function">
    <text evidence="18">Catalyzes the epimerization of the S- and R-forms of NAD(P)HX, a damaged form of NAD(P)H that is a result of enzymatic or heat-dependent hydration. This is a prerequisite for the S-specific NAD(P)H-hydrate dehydratase to allow the repair of both epimers of NAD(P)HX.</text>
</comment>
<dbReference type="PIRSF" id="PIRSF017184">
    <property type="entry name" value="Nnr"/>
    <property type="match status" value="1"/>
</dbReference>
<comment type="function">
    <text evidence="17">Catalyzes the dehydration of the S-form of NAD(P)HX at the expense of ADP, which is converted to AMP. Together with NAD(P)HX epimerase, which catalyzes the epimerization of the S- and R-forms, the enzyme allows the repair of both epimers of NAD(P)HX, a damaged form of NAD(P)H that is a result of enzymatic or heat-dependent hydration.</text>
</comment>
<dbReference type="InterPro" id="IPR000631">
    <property type="entry name" value="CARKD"/>
</dbReference>
<comment type="function">
    <text evidence="14 19">Bifunctional enzyme that catalyzes the epimerization of the S- and R-forms of NAD(P)HX and the dehydration of the S-form of NAD(P)HX at the expense of ADP, which is converted to AMP. This allows the repair of both epimers of NAD(P)HX, a damaged form of NAD(P)H that is a result of enzymatic or heat-dependent hydration.</text>
</comment>
<dbReference type="GO" id="GO:0046872">
    <property type="term" value="F:metal ion binding"/>
    <property type="evidence" value="ECO:0007669"/>
    <property type="project" value="UniProtKB-UniRule"/>
</dbReference>
<dbReference type="AlphaFoldDB" id="A0A163CF00"/>
<dbReference type="Gene3D" id="3.40.1190.20">
    <property type="match status" value="1"/>
</dbReference>
<dbReference type="EMBL" id="LQQU01000023">
    <property type="protein sequence ID" value="KZE31707.1"/>
    <property type="molecule type" value="Genomic_DNA"/>
</dbReference>
<dbReference type="GO" id="GO:0005524">
    <property type="term" value="F:ATP binding"/>
    <property type="evidence" value="ECO:0007669"/>
    <property type="project" value="UniProtKB-UniRule"/>
</dbReference>
<evidence type="ECO:0000256" key="4">
    <source>
        <dbReference type="ARBA" id="ARBA00009524"/>
    </source>
</evidence>
<dbReference type="InterPro" id="IPR017953">
    <property type="entry name" value="Carbohydrate_kinase_pred_CS"/>
</dbReference>
<dbReference type="GO" id="GO:0052856">
    <property type="term" value="F:NAD(P)HX epimerase activity"/>
    <property type="evidence" value="ECO:0007669"/>
    <property type="project" value="UniProtKB-UniRule"/>
</dbReference>
<dbReference type="OrthoDB" id="9806925at2"/>
<comment type="catalytic activity">
    <reaction evidence="15 17 19">
        <text>(6S)-NADHX + ADP = AMP + phosphate + NADH + H(+)</text>
        <dbReference type="Rhea" id="RHEA:32223"/>
        <dbReference type="ChEBI" id="CHEBI:15378"/>
        <dbReference type="ChEBI" id="CHEBI:43474"/>
        <dbReference type="ChEBI" id="CHEBI:57945"/>
        <dbReference type="ChEBI" id="CHEBI:64074"/>
        <dbReference type="ChEBI" id="CHEBI:456215"/>
        <dbReference type="ChEBI" id="CHEBI:456216"/>
        <dbReference type="EC" id="4.2.1.136"/>
    </reaction>
</comment>
<dbReference type="NCBIfam" id="TIGR00197">
    <property type="entry name" value="yjeF_nterm"/>
    <property type="match status" value="1"/>
</dbReference>
<dbReference type="Pfam" id="PF01256">
    <property type="entry name" value="Carb_kinase"/>
    <property type="match status" value="1"/>
</dbReference>
<evidence type="ECO:0000256" key="13">
    <source>
        <dbReference type="ARBA" id="ARBA00023268"/>
    </source>
</evidence>
<keyword evidence="5 18" id="KW-0479">Metal-binding</keyword>
<dbReference type="RefSeq" id="WP_066612461.1">
    <property type="nucleotide sequence ID" value="NZ_LQQU01000023.1"/>
</dbReference>
<keyword evidence="10 17" id="KW-0520">NAD</keyword>
<comment type="caution">
    <text evidence="18">Lacks conserved residue(s) required for the propagation of feature annotation.</text>
</comment>
<dbReference type="CDD" id="cd01171">
    <property type="entry name" value="YXKO-related"/>
    <property type="match status" value="1"/>
</dbReference>
<keyword evidence="9 18" id="KW-0630">Potassium</keyword>